<feature type="region of interest" description="Disordered" evidence="3">
    <location>
        <begin position="121"/>
        <end position="231"/>
    </location>
</feature>
<evidence type="ECO:0000256" key="3">
    <source>
        <dbReference type="SAM" id="MobiDB-lite"/>
    </source>
</evidence>
<organism evidence="4 5">
    <name type="scientific">Petromyzon marinus</name>
    <name type="common">Sea lamprey</name>
    <dbReference type="NCBI Taxonomy" id="7757"/>
    <lineage>
        <taxon>Eukaryota</taxon>
        <taxon>Metazoa</taxon>
        <taxon>Chordata</taxon>
        <taxon>Craniata</taxon>
        <taxon>Vertebrata</taxon>
        <taxon>Cyclostomata</taxon>
        <taxon>Hyperoartia</taxon>
        <taxon>Petromyzontiformes</taxon>
        <taxon>Petromyzontidae</taxon>
        <taxon>Petromyzon</taxon>
    </lineage>
</organism>
<dbReference type="GO" id="GO:0035556">
    <property type="term" value="P:intracellular signal transduction"/>
    <property type="evidence" value="ECO:0007669"/>
    <property type="project" value="TreeGrafter"/>
</dbReference>
<evidence type="ECO:0000256" key="2">
    <source>
        <dbReference type="ARBA" id="ARBA00023272"/>
    </source>
</evidence>
<evidence type="ECO:0000256" key="1">
    <source>
        <dbReference type="ARBA" id="ARBA00007775"/>
    </source>
</evidence>
<protein>
    <submittedName>
        <fullName evidence="5">Protein phosphatase 1 regulatory subunit 1A-like</fullName>
    </submittedName>
</protein>
<reference evidence="5" key="1">
    <citation type="submission" date="2025-08" db="UniProtKB">
        <authorList>
            <consortium name="RefSeq"/>
        </authorList>
    </citation>
    <scope>IDENTIFICATION</scope>
    <source>
        <tissue evidence="5">Sperm</tissue>
    </source>
</reference>
<dbReference type="AlphaFoldDB" id="A0AAJ7TQ05"/>
<dbReference type="Pfam" id="PF05395">
    <property type="entry name" value="DARPP-32"/>
    <property type="match status" value="1"/>
</dbReference>
<gene>
    <name evidence="5" type="primary">LOC116948862</name>
</gene>
<accession>A0AAJ7TQ05</accession>
<dbReference type="GO" id="GO:0004864">
    <property type="term" value="F:protein phosphatase inhibitor activity"/>
    <property type="evidence" value="ECO:0007669"/>
    <property type="project" value="UniProtKB-KW"/>
</dbReference>
<dbReference type="PANTHER" id="PTHR15417">
    <property type="entry name" value="PROTEIN PHOSPHATASE INHIBITOR AND DOPAMINE- AND CAMP-REGULATED NEURONAL PHOSPHOPROTEIN"/>
    <property type="match status" value="1"/>
</dbReference>
<dbReference type="Proteomes" id="UP001318040">
    <property type="component" value="Chromosome 2"/>
</dbReference>
<evidence type="ECO:0000313" key="4">
    <source>
        <dbReference type="Proteomes" id="UP001318040"/>
    </source>
</evidence>
<dbReference type="InterPro" id="IPR008466">
    <property type="entry name" value="PPP1R1A/B/C"/>
</dbReference>
<dbReference type="GO" id="GO:0005737">
    <property type="term" value="C:cytoplasm"/>
    <property type="evidence" value="ECO:0007669"/>
    <property type="project" value="TreeGrafter"/>
</dbReference>
<feature type="compositionally biased region" description="Low complexity" evidence="3">
    <location>
        <begin position="220"/>
        <end position="230"/>
    </location>
</feature>
<feature type="region of interest" description="Disordered" evidence="3">
    <location>
        <begin position="50"/>
        <end position="102"/>
    </location>
</feature>
<dbReference type="RefSeq" id="XP_032821937.1">
    <property type="nucleotide sequence ID" value="XM_032966046.1"/>
</dbReference>
<proteinExistence type="inferred from homology"/>
<evidence type="ECO:0000313" key="5">
    <source>
        <dbReference type="RefSeq" id="XP_032821937.1"/>
    </source>
</evidence>
<name>A0AAJ7TQ05_PETMA</name>
<dbReference type="KEGG" id="pmrn:116948862"/>
<comment type="similarity">
    <text evidence="1">Belongs to the protein phosphatase inhibitor 1 family.</text>
</comment>
<keyword evidence="4" id="KW-1185">Reference proteome</keyword>
<feature type="region of interest" description="Disordered" evidence="3">
    <location>
        <begin position="1"/>
        <end position="27"/>
    </location>
</feature>
<sequence length="261" mass="28311">MDSSEQQRRVQLGRVQTADSMEQRSPKKLQFVMPPGQMQLDPAALEQIRRRRPTPAKLVVMNEQASQPDDRTQDPSEGCAVADSDSSDVPKATTTTSDCVYNPPTMEELRHALELCCTDQQLSSSGTDGAAKEGPNGVAAGAEVTWDAGGEVARVAGLNSDSETPALAQSPGDVDNEEPETLPSVEEAPRKPRRKDTPVYQVPPLALAGAGRVQRRPRDVQQQQQQQPVPAMLEEEWVEELLVPEETLVSAKVNVQPSVPS</sequence>
<keyword evidence="2" id="KW-0650">Protein phosphatase inhibitor</keyword>